<evidence type="ECO:0000256" key="3">
    <source>
        <dbReference type="ARBA" id="ARBA00023274"/>
    </source>
</evidence>
<keyword evidence="2 6" id="KW-0689">Ribosomal protein</keyword>
<gene>
    <name evidence="6" type="ORF">AKO1_014137</name>
</gene>
<keyword evidence="3" id="KW-0687">Ribonucleoprotein</keyword>
<accession>A0AAW2YZG4</accession>
<name>A0AAW2YZG4_9EUKA</name>
<evidence type="ECO:0000256" key="2">
    <source>
        <dbReference type="ARBA" id="ARBA00022980"/>
    </source>
</evidence>
<evidence type="ECO:0000256" key="4">
    <source>
        <dbReference type="ARBA" id="ARBA00035269"/>
    </source>
</evidence>
<feature type="region of interest" description="Disordered" evidence="5">
    <location>
        <begin position="301"/>
        <end position="334"/>
    </location>
</feature>
<dbReference type="Proteomes" id="UP001431209">
    <property type="component" value="Unassembled WGS sequence"/>
</dbReference>
<protein>
    <recommendedName>
        <fullName evidence="4">Large ribosomal subunit protein bL28m</fullName>
    </recommendedName>
</protein>
<evidence type="ECO:0000256" key="1">
    <source>
        <dbReference type="ARBA" id="ARBA00008760"/>
    </source>
</evidence>
<dbReference type="InterPro" id="IPR037147">
    <property type="entry name" value="Ribosomal_bL28_sf"/>
</dbReference>
<dbReference type="GO" id="GO:0005762">
    <property type="term" value="C:mitochondrial large ribosomal subunit"/>
    <property type="evidence" value="ECO:0007669"/>
    <property type="project" value="TreeGrafter"/>
</dbReference>
<keyword evidence="7" id="KW-1185">Reference proteome</keyword>
<dbReference type="InterPro" id="IPR026569">
    <property type="entry name" value="Ribosomal_bL28"/>
</dbReference>
<dbReference type="AlphaFoldDB" id="A0AAW2YZG4"/>
<reference evidence="6 7" key="1">
    <citation type="submission" date="2024-03" db="EMBL/GenBank/DDBJ databases">
        <title>The Acrasis kona genome and developmental transcriptomes reveal deep origins of eukaryotic multicellular pathways.</title>
        <authorList>
            <person name="Sheikh S."/>
            <person name="Fu C.-J."/>
            <person name="Brown M.W."/>
            <person name="Baldauf S.L."/>
        </authorList>
    </citation>
    <scope>NUCLEOTIDE SEQUENCE [LARGE SCALE GENOMIC DNA]</scope>
    <source>
        <strain evidence="6 7">ATCC MYA-3509</strain>
    </source>
</reference>
<evidence type="ECO:0000313" key="6">
    <source>
        <dbReference type="EMBL" id="KAL0482853.1"/>
    </source>
</evidence>
<evidence type="ECO:0000256" key="5">
    <source>
        <dbReference type="SAM" id="MobiDB-lite"/>
    </source>
</evidence>
<dbReference type="InterPro" id="IPR034704">
    <property type="entry name" value="Ribosomal_bL28/bL31-like_sf"/>
</dbReference>
<dbReference type="PANTHER" id="PTHR13528">
    <property type="entry name" value="39S RIBOSOMAL PROTEIN L28, MITOCHONDRIAL"/>
    <property type="match status" value="1"/>
</dbReference>
<feature type="compositionally biased region" description="Basic and acidic residues" evidence="5">
    <location>
        <begin position="312"/>
        <end position="321"/>
    </location>
</feature>
<dbReference type="EMBL" id="JAOPGA020000901">
    <property type="protein sequence ID" value="KAL0482853.1"/>
    <property type="molecule type" value="Genomic_DNA"/>
</dbReference>
<dbReference type="SUPFAM" id="SSF143800">
    <property type="entry name" value="L28p-like"/>
    <property type="match status" value="1"/>
</dbReference>
<dbReference type="PANTHER" id="PTHR13528:SF2">
    <property type="entry name" value="LARGE RIBOSOMAL SUBUNIT PROTEIN BL28M"/>
    <property type="match status" value="1"/>
</dbReference>
<dbReference type="GO" id="GO:0003735">
    <property type="term" value="F:structural constituent of ribosome"/>
    <property type="evidence" value="ECO:0007669"/>
    <property type="project" value="InterPro"/>
</dbReference>
<evidence type="ECO:0000313" key="7">
    <source>
        <dbReference type="Proteomes" id="UP001431209"/>
    </source>
</evidence>
<organism evidence="6 7">
    <name type="scientific">Acrasis kona</name>
    <dbReference type="NCBI Taxonomy" id="1008807"/>
    <lineage>
        <taxon>Eukaryota</taxon>
        <taxon>Discoba</taxon>
        <taxon>Heterolobosea</taxon>
        <taxon>Tetramitia</taxon>
        <taxon>Eutetramitia</taxon>
        <taxon>Acrasidae</taxon>
        <taxon>Acrasis</taxon>
    </lineage>
</organism>
<dbReference type="FunFam" id="2.30.170.40:FF:000003">
    <property type="entry name" value="54S ribosomal protein L24"/>
    <property type="match status" value="1"/>
</dbReference>
<comment type="similarity">
    <text evidence="1">Belongs to the bacterial ribosomal protein bL28 family.</text>
</comment>
<comment type="caution">
    <text evidence="6">The sequence shown here is derived from an EMBL/GenBank/DDBJ whole genome shotgun (WGS) entry which is preliminary data.</text>
</comment>
<dbReference type="Gene3D" id="2.30.170.40">
    <property type="entry name" value="Ribosomal protein L28/L24"/>
    <property type="match status" value="1"/>
</dbReference>
<dbReference type="Pfam" id="PF00830">
    <property type="entry name" value="Ribosomal_L28"/>
    <property type="match status" value="1"/>
</dbReference>
<sequence length="334" mass="38423">MTFSPFISFNSTAVNQVTRKIKPPKISNFRPKAALFINNNRKIRPKRLDCGLFQGRGKMFGNMVSFAENKTRRSYDPNVHLVKVYSEALDARIKVKATTAAINSISKAGGLDSYLLNTKEKTLDSKFALLLKDVVKKAMDRNEKQKQRDEEIDWYAKRLVEEAENDENLKNLILNPHDPTILDDKDISPEDMELRLKLDKARKESVQEDQEYWKQRARLIKGPRDTRRHGRYDLTKPRIQLPEYKLPKEKIQQLRSVDTVRWDLVHRGVLKYSKKTVGDVEKASSSQNTLSDTATLGTAESMLAAITGRGDQPGKKMSPKEKHNHKKEKAYIKK</sequence>
<proteinExistence type="inferred from homology"/>